<feature type="compositionally biased region" description="Low complexity" evidence="1">
    <location>
        <begin position="14"/>
        <end position="24"/>
    </location>
</feature>
<sequence>MGDRASKRRRTGETSSTDTSTSSTADKHALFTEWSISRGVIINSVKPASLPGRGLGLITTSAIPKGSEIIIVPEKAMFKSNPSIVGKKLSPKSKSLLRKASHHAHMALSLMSAMSTPSSPYLLWKSTWPTPEDFNTTLPIFWPRDLANRLPESMQGPLRRQREEFDRDWEFVQEAMQLMKKEWSKSEFEYYWAIVNSRSFHFDQKSGKLGAMVLCPFIDYLNHGPTGTGAEVNLVKGKGYVLKAERDYAIGEEVLISYGSHSNEKLLLHYGFLPSASPPSPDDSIMLDSAILPKSSPSVRSALEDAGFLGSYAFLPSTQDICFRTQVAMRAINGADWQHFLTTGEDSGKSLEGDCRGWLKPVVQELVDRAKGRVAEMDGELLIDGAERAKTQLCLIRERWQQIVSVLDDFS</sequence>
<dbReference type="PROSITE" id="PS50280">
    <property type="entry name" value="SET"/>
    <property type="match status" value="1"/>
</dbReference>
<protein>
    <submittedName>
        <fullName evidence="3">Set domain containing protein</fullName>
    </submittedName>
</protein>
<dbReference type="InterPro" id="IPR050600">
    <property type="entry name" value="SETD3_SETD6_MTase"/>
</dbReference>
<dbReference type="AlphaFoldDB" id="A0A0F4G7U9"/>
<dbReference type="InterPro" id="IPR046341">
    <property type="entry name" value="SET_dom_sf"/>
</dbReference>
<dbReference type="PANTHER" id="PTHR13271">
    <property type="entry name" value="UNCHARACTERIZED PUTATIVE METHYLTRANSFERASE"/>
    <property type="match status" value="1"/>
</dbReference>
<dbReference type="STRING" id="1047168.A0A0F4G7U9"/>
<dbReference type="Gene3D" id="3.90.1410.10">
    <property type="entry name" value="set domain protein methyltransferase, domain 1"/>
    <property type="match status" value="1"/>
</dbReference>
<comment type="caution">
    <text evidence="3">The sequence shown here is derived from an EMBL/GenBank/DDBJ whole genome shotgun (WGS) entry which is preliminary data.</text>
</comment>
<gene>
    <name evidence="3" type="ORF">TI39_contig4319g00001</name>
</gene>
<dbReference type="Pfam" id="PF00856">
    <property type="entry name" value="SET"/>
    <property type="match status" value="1"/>
</dbReference>
<feature type="domain" description="SET" evidence="2">
    <location>
        <begin position="43"/>
        <end position="259"/>
    </location>
</feature>
<reference evidence="3 4" key="1">
    <citation type="submission" date="2015-03" db="EMBL/GenBank/DDBJ databases">
        <title>RNA-seq based gene annotation and comparative genomics of four Zymoseptoria species reveal species-specific pathogenicity related genes and transposable element activity.</title>
        <authorList>
            <person name="Grandaubert J."/>
            <person name="Bhattacharyya A."/>
            <person name="Stukenbrock E.H."/>
        </authorList>
    </citation>
    <scope>NUCLEOTIDE SEQUENCE [LARGE SCALE GENOMIC DNA]</scope>
    <source>
        <strain evidence="3 4">Zb18110</strain>
    </source>
</reference>
<name>A0A0F4G7U9_9PEZI</name>
<dbReference type="PANTHER" id="PTHR13271:SF137">
    <property type="entry name" value="SET DOMAIN-CONTAINING PROTEIN"/>
    <property type="match status" value="1"/>
</dbReference>
<evidence type="ECO:0000313" key="3">
    <source>
        <dbReference type="EMBL" id="KJX93426.1"/>
    </source>
</evidence>
<accession>A0A0F4G7U9</accession>
<dbReference type="GO" id="GO:0016279">
    <property type="term" value="F:protein-lysine N-methyltransferase activity"/>
    <property type="evidence" value="ECO:0007669"/>
    <property type="project" value="UniProtKB-ARBA"/>
</dbReference>
<evidence type="ECO:0000259" key="2">
    <source>
        <dbReference type="PROSITE" id="PS50280"/>
    </source>
</evidence>
<dbReference type="Proteomes" id="UP000033647">
    <property type="component" value="Unassembled WGS sequence"/>
</dbReference>
<dbReference type="InterPro" id="IPR001214">
    <property type="entry name" value="SET_dom"/>
</dbReference>
<organism evidence="3 4">
    <name type="scientific">Zymoseptoria brevis</name>
    <dbReference type="NCBI Taxonomy" id="1047168"/>
    <lineage>
        <taxon>Eukaryota</taxon>
        <taxon>Fungi</taxon>
        <taxon>Dikarya</taxon>
        <taxon>Ascomycota</taxon>
        <taxon>Pezizomycotina</taxon>
        <taxon>Dothideomycetes</taxon>
        <taxon>Dothideomycetidae</taxon>
        <taxon>Mycosphaerellales</taxon>
        <taxon>Mycosphaerellaceae</taxon>
        <taxon>Zymoseptoria</taxon>
    </lineage>
</organism>
<dbReference type="EMBL" id="LAFY01004278">
    <property type="protein sequence ID" value="KJX93426.1"/>
    <property type="molecule type" value="Genomic_DNA"/>
</dbReference>
<feature type="compositionally biased region" description="Basic residues" evidence="1">
    <location>
        <begin position="1"/>
        <end position="10"/>
    </location>
</feature>
<feature type="region of interest" description="Disordered" evidence="1">
    <location>
        <begin position="1"/>
        <end position="24"/>
    </location>
</feature>
<keyword evidence="4" id="KW-1185">Reference proteome</keyword>
<dbReference type="SUPFAM" id="SSF82199">
    <property type="entry name" value="SET domain"/>
    <property type="match status" value="1"/>
</dbReference>
<dbReference type="OrthoDB" id="341421at2759"/>
<proteinExistence type="predicted"/>
<evidence type="ECO:0000256" key="1">
    <source>
        <dbReference type="SAM" id="MobiDB-lite"/>
    </source>
</evidence>
<evidence type="ECO:0000313" key="4">
    <source>
        <dbReference type="Proteomes" id="UP000033647"/>
    </source>
</evidence>